<accession>A0A2I1HWX1</accession>
<dbReference type="EMBL" id="LLXI01007914">
    <property type="protein sequence ID" value="PKY62759.1"/>
    <property type="molecule type" value="Genomic_DNA"/>
</dbReference>
<feature type="non-terminal residue" evidence="3">
    <location>
        <position position="1"/>
    </location>
</feature>
<dbReference type="Proteomes" id="UP000234323">
    <property type="component" value="Unassembled WGS sequence"/>
</dbReference>
<organism evidence="3 4">
    <name type="scientific">Rhizophagus irregularis</name>
    <dbReference type="NCBI Taxonomy" id="588596"/>
    <lineage>
        <taxon>Eukaryota</taxon>
        <taxon>Fungi</taxon>
        <taxon>Fungi incertae sedis</taxon>
        <taxon>Mucoromycota</taxon>
        <taxon>Glomeromycotina</taxon>
        <taxon>Glomeromycetes</taxon>
        <taxon>Glomerales</taxon>
        <taxon>Glomeraceae</taxon>
        <taxon>Rhizophagus</taxon>
    </lineage>
</organism>
<dbReference type="AlphaFoldDB" id="A0A2I1HWX1"/>
<evidence type="ECO:0000256" key="1">
    <source>
        <dbReference type="SAM" id="MobiDB-lite"/>
    </source>
</evidence>
<reference evidence="3 4" key="1">
    <citation type="submission" date="2015-10" db="EMBL/GenBank/DDBJ databases">
        <title>Genome analyses suggest a sexual origin of heterokaryosis in a supposedly ancient asexual fungus.</title>
        <authorList>
            <person name="Ropars J."/>
            <person name="Sedzielewska K."/>
            <person name="Noel J."/>
            <person name="Charron P."/>
            <person name="Farinelli L."/>
            <person name="Marton T."/>
            <person name="Kruger M."/>
            <person name="Pelin A."/>
            <person name="Brachmann A."/>
            <person name="Corradi N."/>
        </authorList>
    </citation>
    <scope>NUCLEOTIDE SEQUENCE [LARGE SCALE GENOMIC DNA]</scope>
    <source>
        <strain evidence="3 4">A4</strain>
    </source>
</reference>
<proteinExistence type="predicted"/>
<protein>
    <submittedName>
        <fullName evidence="3">Uncharacterized protein</fullName>
    </submittedName>
</protein>
<evidence type="ECO:0000313" key="4">
    <source>
        <dbReference type="Proteomes" id="UP000234323"/>
    </source>
</evidence>
<feature type="compositionally biased region" description="Acidic residues" evidence="1">
    <location>
        <begin position="67"/>
        <end position="77"/>
    </location>
</feature>
<evidence type="ECO:0000313" key="2">
    <source>
        <dbReference type="EMBL" id="PKY62759.1"/>
    </source>
</evidence>
<gene>
    <name evidence="2" type="ORF">RhiirA4_432723</name>
    <name evidence="3" type="ORF">RhiirA4_433147</name>
</gene>
<dbReference type="EMBL" id="LLXI01010039">
    <property type="protein sequence ID" value="PKY63380.1"/>
    <property type="molecule type" value="Genomic_DNA"/>
</dbReference>
<comment type="caution">
    <text evidence="3">The sequence shown here is derived from an EMBL/GenBank/DDBJ whole genome shotgun (WGS) entry which is preliminary data.</text>
</comment>
<name>A0A2I1HWX1_9GLOM</name>
<feature type="region of interest" description="Disordered" evidence="1">
    <location>
        <begin position="65"/>
        <end position="121"/>
    </location>
</feature>
<feature type="compositionally biased region" description="Acidic residues" evidence="1">
    <location>
        <begin position="89"/>
        <end position="98"/>
    </location>
</feature>
<sequence length="121" mass="13837">QRHTEEELYEMINDSMLLQFEEEDDEINNETQSKNVTVSNIPNHIVQVLIIEKIIDLKDAVKGLENNDTDDEIDSDDSNASNESSDNSTSDDDSENENDINNIDELTQQHLLDDDLDELEV</sequence>
<evidence type="ECO:0000313" key="3">
    <source>
        <dbReference type="EMBL" id="PKY63380.1"/>
    </source>
</evidence>
<keyword evidence="4" id="KW-1185">Reference proteome</keyword>
<feature type="compositionally biased region" description="Low complexity" evidence="1">
    <location>
        <begin position="78"/>
        <end position="88"/>
    </location>
</feature>